<comment type="caution">
    <text evidence="7">The sequence shown here is derived from an EMBL/GenBank/DDBJ whole genome shotgun (WGS) entry which is preliminary data.</text>
</comment>
<dbReference type="GO" id="GO:0005886">
    <property type="term" value="C:plasma membrane"/>
    <property type="evidence" value="ECO:0007669"/>
    <property type="project" value="UniProtKB-SubCell"/>
</dbReference>
<dbReference type="EMBL" id="JAAIYP010000011">
    <property type="protein sequence ID" value="NFV79098.1"/>
    <property type="molecule type" value="Genomic_DNA"/>
</dbReference>
<dbReference type="Proteomes" id="UP000480684">
    <property type="component" value="Unassembled WGS sequence"/>
</dbReference>
<reference evidence="7 8" key="1">
    <citation type="submission" date="2020-02" db="EMBL/GenBank/DDBJ databases">
        <authorList>
            <person name="Dziuba M."/>
            <person name="Kuznetsov B."/>
            <person name="Mardanov A."/>
            <person name="Ravin N."/>
            <person name="Grouzdev D."/>
        </authorList>
    </citation>
    <scope>NUCLEOTIDE SEQUENCE [LARGE SCALE GENOMIC DNA]</scope>
    <source>
        <strain evidence="7 8">SpK</strain>
    </source>
</reference>
<keyword evidence="2" id="KW-1003">Cell membrane</keyword>
<organism evidence="7 8">
    <name type="scientific">Magnetospirillum aberrantis SpK</name>
    <dbReference type="NCBI Taxonomy" id="908842"/>
    <lineage>
        <taxon>Bacteria</taxon>
        <taxon>Pseudomonadati</taxon>
        <taxon>Pseudomonadota</taxon>
        <taxon>Alphaproteobacteria</taxon>
        <taxon>Rhodospirillales</taxon>
        <taxon>Rhodospirillaceae</taxon>
        <taxon>Magnetospirillum</taxon>
    </lineage>
</organism>
<name>A0A7C9QRV6_9PROT</name>
<dbReference type="AlphaFoldDB" id="A0A7C9QRV6"/>
<evidence type="ECO:0000313" key="7">
    <source>
        <dbReference type="EMBL" id="NFV79098.1"/>
    </source>
</evidence>
<evidence type="ECO:0000256" key="4">
    <source>
        <dbReference type="ARBA" id="ARBA00022989"/>
    </source>
</evidence>
<feature type="transmembrane region" description="Helical" evidence="6">
    <location>
        <begin position="74"/>
        <end position="96"/>
    </location>
</feature>
<accession>A0A7C9QRV6</accession>
<keyword evidence="4 6" id="KW-1133">Transmembrane helix</keyword>
<proteinExistence type="predicted"/>
<evidence type="ECO:0000313" key="8">
    <source>
        <dbReference type="Proteomes" id="UP000480684"/>
    </source>
</evidence>
<dbReference type="RefSeq" id="WP_163674864.1">
    <property type="nucleotide sequence ID" value="NZ_JAAIYP010000011.1"/>
</dbReference>
<evidence type="ECO:0000256" key="5">
    <source>
        <dbReference type="ARBA" id="ARBA00023136"/>
    </source>
</evidence>
<feature type="transmembrane region" description="Helical" evidence="6">
    <location>
        <begin position="16"/>
        <end position="37"/>
    </location>
</feature>
<evidence type="ECO:0000256" key="3">
    <source>
        <dbReference type="ARBA" id="ARBA00022692"/>
    </source>
</evidence>
<gene>
    <name evidence="7" type="ORF">G4223_03085</name>
</gene>
<evidence type="ECO:0000256" key="6">
    <source>
        <dbReference type="SAM" id="Phobius"/>
    </source>
</evidence>
<evidence type="ECO:0000256" key="2">
    <source>
        <dbReference type="ARBA" id="ARBA00022475"/>
    </source>
</evidence>
<protein>
    <submittedName>
        <fullName evidence="7">Cytochrome C oxidase subunit IV family protein</fullName>
    </submittedName>
</protein>
<keyword evidence="5 6" id="KW-0472">Membrane</keyword>
<feature type="transmembrane region" description="Helical" evidence="6">
    <location>
        <begin position="43"/>
        <end position="62"/>
    </location>
</feature>
<sequence length="97" mass="10433">MSETKLETTTDTSRRLLFAWGLLVGLTLVSLVAVLGFGHGETGLAAAAVALTASYFKARAVLDHFLDLRRAGPGWRHFFSGTLIFLLGCLLATYAFA</sequence>
<keyword evidence="8" id="KW-1185">Reference proteome</keyword>
<comment type="subcellular location">
    <subcellularLocation>
        <location evidence="1">Cell membrane</location>
        <topology evidence="1">Multi-pass membrane protein</topology>
    </subcellularLocation>
</comment>
<dbReference type="InterPro" id="IPR005171">
    <property type="entry name" value="Cyt_c_oxidase_su4_prok"/>
</dbReference>
<dbReference type="Pfam" id="PF03626">
    <property type="entry name" value="COX4_pro"/>
    <property type="match status" value="1"/>
</dbReference>
<evidence type="ECO:0000256" key="1">
    <source>
        <dbReference type="ARBA" id="ARBA00004651"/>
    </source>
</evidence>
<keyword evidence="3 6" id="KW-0812">Transmembrane</keyword>